<dbReference type="GO" id="GO:0005886">
    <property type="term" value="C:plasma membrane"/>
    <property type="evidence" value="ECO:0007669"/>
    <property type="project" value="UniProtKB-SubCell"/>
</dbReference>
<evidence type="ECO:0000313" key="14">
    <source>
        <dbReference type="Proteomes" id="UP000613011"/>
    </source>
</evidence>
<keyword evidence="8" id="KW-0472">Membrane</keyword>
<sequence>MSRPLPAPAPTGDPLSFAAALVEAPPRWVPRMVSLAICALVLGAVAYASLCSVDVVVSLPGRVISAGKSKVVQPLEAGTVRTIAARDGQSVKAGDVLIELDSTSAAADRERLARELWESRAAMARASALLEGRDRLAMQPGMPAQVHAHEGAVLAALMLEGAARLAALDAEVARRQSDRDAVAGTRAKLEAGLPLVQRKHELRDELARAGYLAPTGLIDTELELANVRHDALVTTERLREAEAALAEVRHRRQQAVAEFRLRAATERAEAGRRAEALRQELLKAEQRERQQVLRAPIDGIVQQLAVTTLGGVVTPAQALLTVVPDGTALEVEAQVLNRDVGQLRVGQRVVNKIEAFDYTRWGGLGGEVAWIAQDAVADPTLGPVYPVRIRLDASQLPQRVGDRTGRLSAGMNVTTDVQVGQRRLIDYFLAPLLRARQEGLREP</sequence>
<dbReference type="InterPro" id="IPR058982">
    <property type="entry name" value="Beta-barrel_AprE"/>
</dbReference>
<evidence type="ECO:0000256" key="7">
    <source>
        <dbReference type="ARBA" id="ARBA00022989"/>
    </source>
</evidence>
<evidence type="ECO:0000256" key="3">
    <source>
        <dbReference type="ARBA" id="ARBA00022448"/>
    </source>
</evidence>
<dbReference type="InterPro" id="IPR058647">
    <property type="entry name" value="BSH_CzcB-like"/>
</dbReference>
<evidence type="ECO:0000256" key="2">
    <source>
        <dbReference type="ARBA" id="ARBA00009477"/>
    </source>
</evidence>
<dbReference type="Gene3D" id="2.40.30.170">
    <property type="match status" value="1"/>
</dbReference>
<evidence type="ECO:0000256" key="10">
    <source>
        <dbReference type="SAM" id="Coils"/>
    </source>
</evidence>
<feature type="coiled-coil region" evidence="10">
    <location>
        <begin position="238"/>
        <end position="294"/>
    </location>
</feature>
<accession>A0A936ZML7</accession>
<comment type="subcellular location">
    <subcellularLocation>
        <location evidence="1 9">Cell inner membrane</location>
        <topology evidence="1 9">Single-pass membrane protein</topology>
    </subcellularLocation>
</comment>
<gene>
    <name evidence="13" type="ORF">JI739_08940</name>
</gene>
<evidence type="ECO:0000256" key="1">
    <source>
        <dbReference type="ARBA" id="ARBA00004377"/>
    </source>
</evidence>
<evidence type="ECO:0000256" key="8">
    <source>
        <dbReference type="ARBA" id="ARBA00023136"/>
    </source>
</evidence>
<dbReference type="EMBL" id="JAEQNA010000002">
    <property type="protein sequence ID" value="MBL0420466.1"/>
    <property type="molecule type" value="Genomic_DNA"/>
</dbReference>
<keyword evidence="6" id="KW-0812">Transmembrane</keyword>
<protein>
    <recommendedName>
        <fullName evidence="9">Membrane fusion protein (MFP) family protein</fullName>
    </recommendedName>
</protein>
<dbReference type="InterPro" id="IPR010129">
    <property type="entry name" value="T1SS_HlyD"/>
</dbReference>
<dbReference type="NCBIfam" id="TIGR01843">
    <property type="entry name" value="type_I_hlyD"/>
    <property type="match status" value="1"/>
</dbReference>
<dbReference type="GO" id="GO:0009306">
    <property type="term" value="P:protein secretion"/>
    <property type="evidence" value="ECO:0007669"/>
    <property type="project" value="InterPro"/>
</dbReference>
<comment type="caution">
    <text evidence="13">The sequence shown here is derived from an EMBL/GenBank/DDBJ whole genome shotgun (WGS) entry which is preliminary data.</text>
</comment>
<dbReference type="RefSeq" id="WP_201683542.1">
    <property type="nucleotide sequence ID" value="NZ_JAEQNA010000002.1"/>
</dbReference>
<feature type="domain" description="AprE-like beta-barrel" evidence="12">
    <location>
        <begin position="329"/>
        <end position="419"/>
    </location>
</feature>
<dbReference type="SUPFAM" id="SSF111369">
    <property type="entry name" value="HlyD-like secretion proteins"/>
    <property type="match status" value="1"/>
</dbReference>
<evidence type="ECO:0000256" key="9">
    <source>
        <dbReference type="RuleBase" id="RU365093"/>
    </source>
</evidence>
<feature type="domain" description="CzcB-like barrel-sandwich hybrid" evidence="11">
    <location>
        <begin position="70"/>
        <end position="322"/>
    </location>
</feature>
<evidence type="ECO:0000256" key="4">
    <source>
        <dbReference type="ARBA" id="ARBA00022475"/>
    </source>
</evidence>
<dbReference type="Proteomes" id="UP000613011">
    <property type="component" value="Unassembled WGS sequence"/>
</dbReference>
<dbReference type="InterPro" id="IPR050739">
    <property type="entry name" value="MFP"/>
</dbReference>
<reference evidence="13" key="1">
    <citation type="submission" date="2021-01" db="EMBL/GenBank/DDBJ databases">
        <title>Ramlibacter sp. strain AW1 16S ribosomal RNA gene Genome sequencing and assembly.</title>
        <authorList>
            <person name="Kang M."/>
        </authorList>
    </citation>
    <scope>NUCLEOTIDE SEQUENCE</scope>
    <source>
        <strain evidence="13">AW1</strain>
    </source>
</reference>
<organism evidence="13 14">
    <name type="scientific">Ramlibacter aurantiacus</name>
    <dbReference type="NCBI Taxonomy" id="2801330"/>
    <lineage>
        <taxon>Bacteria</taxon>
        <taxon>Pseudomonadati</taxon>
        <taxon>Pseudomonadota</taxon>
        <taxon>Betaproteobacteria</taxon>
        <taxon>Burkholderiales</taxon>
        <taxon>Comamonadaceae</taxon>
        <taxon>Ramlibacter</taxon>
    </lineage>
</organism>
<evidence type="ECO:0000256" key="6">
    <source>
        <dbReference type="ARBA" id="ARBA00022692"/>
    </source>
</evidence>
<dbReference type="PRINTS" id="PR01490">
    <property type="entry name" value="RTXTOXIND"/>
</dbReference>
<evidence type="ECO:0000256" key="5">
    <source>
        <dbReference type="ARBA" id="ARBA00022519"/>
    </source>
</evidence>
<dbReference type="Pfam" id="PF26002">
    <property type="entry name" value="Beta-barrel_AprE"/>
    <property type="match status" value="1"/>
</dbReference>
<dbReference type="Gene3D" id="2.40.50.100">
    <property type="match status" value="1"/>
</dbReference>
<proteinExistence type="inferred from homology"/>
<keyword evidence="3 9" id="KW-0813">Transport</keyword>
<dbReference type="PANTHER" id="PTHR30386">
    <property type="entry name" value="MEMBRANE FUSION SUBUNIT OF EMRAB-TOLC MULTIDRUG EFFLUX PUMP"/>
    <property type="match status" value="1"/>
</dbReference>
<evidence type="ECO:0000313" key="13">
    <source>
        <dbReference type="EMBL" id="MBL0420466.1"/>
    </source>
</evidence>
<keyword evidence="10" id="KW-0175">Coiled coil</keyword>
<dbReference type="AlphaFoldDB" id="A0A936ZML7"/>
<dbReference type="PANTHER" id="PTHR30386:SF27">
    <property type="entry name" value="MEMBRANE FUSION PROTEIN (MFP) FAMILY PROTEIN"/>
    <property type="match status" value="1"/>
</dbReference>
<keyword evidence="7" id="KW-1133">Transmembrane helix</keyword>
<evidence type="ECO:0000259" key="11">
    <source>
        <dbReference type="Pfam" id="PF25973"/>
    </source>
</evidence>
<comment type="similarity">
    <text evidence="2 9">Belongs to the membrane fusion protein (MFP) (TC 8.A.1) family.</text>
</comment>
<dbReference type="InterPro" id="IPR006144">
    <property type="entry name" value="Secretion_HlyD_CS"/>
</dbReference>
<keyword evidence="4 9" id="KW-1003">Cell membrane</keyword>
<keyword evidence="5 9" id="KW-0997">Cell inner membrane</keyword>
<dbReference type="PROSITE" id="PS00543">
    <property type="entry name" value="HLYD_FAMILY"/>
    <property type="match status" value="1"/>
</dbReference>
<keyword evidence="14" id="KW-1185">Reference proteome</keyword>
<dbReference type="Pfam" id="PF25973">
    <property type="entry name" value="BSH_CzcB"/>
    <property type="match status" value="1"/>
</dbReference>
<name>A0A936ZML7_9BURK</name>
<evidence type="ECO:0000259" key="12">
    <source>
        <dbReference type="Pfam" id="PF26002"/>
    </source>
</evidence>